<evidence type="ECO:0000313" key="2">
    <source>
        <dbReference type="EMBL" id="KAL0443893.1"/>
    </source>
</evidence>
<dbReference type="PANTHER" id="PTHR37610:SF40">
    <property type="entry name" value="OS01G0909600 PROTEIN"/>
    <property type="match status" value="1"/>
</dbReference>
<protein>
    <recommendedName>
        <fullName evidence="1">Retrotransposon Copia-like N-terminal domain-containing protein</fullName>
    </recommendedName>
</protein>
<dbReference type="EMBL" id="JACGWN010000007">
    <property type="protein sequence ID" value="KAL0443893.1"/>
    <property type="molecule type" value="Genomic_DNA"/>
</dbReference>
<gene>
    <name evidence="2" type="ORF">Slati_2112000</name>
</gene>
<organism evidence="2">
    <name type="scientific">Sesamum latifolium</name>
    <dbReference type="NCBI Taxonomy" id="2727402"/>
    <lineage>
        <taxon>Eukaryota</taxon>
        <taxon>Viridiplantae</taxon>
        <taxon>Streptophyta</taxon>
        <taxon>Embryophyta</taxon>
        <taxon>Tracheophyta</taxon>
        <taxon>Spermatophyta</taxon>
        <taxon>Magnoliopsida</taxon>
        <taxon>eudicotyledons</taxon>
        <taxon>Gunneridae</taxon>
        <taxon>Pentapetalae</taxon>
        <taxon>asterids</taxon>
        <taxon>lamiids</taxon>
        <taxon>Lamiales</taxon>
        <taxon>Pedaliaceae</taxon>
        <taxon>Sesamum</taxon>
    </lineage>
</organism>
<proteinExistence type="predicted"/>
<comment type="caution">
    <text evidence="2">The sequence shown here is derived from an EMBL/GenBank/DDBJ whole genome shotgun (WGS) entry which is preliminary data.</text>
</comment>
<dbReference type="PANTHER" id="PTHR37610">
    <property type="entry name" value="CCHC-TYPE DOMAIN-CONTAINING PROTEIN"/>
    <property type="match status" value="1"/>
</dbReference>
<accession>A0AAW2WQV2</accession>
<reference evidence="2" key="2">
    <citation type="journal article" date="2024" name="Plant">
        <title>Genomic evolution and insights into agronomic trait innovations of Sesamum species.</title>
        <authorList>
            <person name="Miao H."/>
            <person name="Wang L."/>
            <person name="Qu L."/>
            <person name="Liu H."/>
            <person name="Sun Y."/>
            <person name="Le M."/>
            <person name="Wang Q."/>
            <person name="Wei S."/>
            <person name="Zheng Y."/>
            <person name="Lin W."/>
            <person name="Duan Y."/>
            <person name="Cao H."/>
            <person name="Xiong S."/>
            <person name="Wang X."/>
            <person name="Wei L."/>
            <person name="Li C."/>
            <person name="Ma Q."/>
            <person name="Ju M."/>
            <person name="Zhao R."/>
            <person name="Li G."/>
            <person name="Mu C."/>
            <person name="Tian Q."/>
            <person name="Mei H."/>
            <person name="Zhang T."/>
            <person name="Gao T."/>
            <person name="Zhang H."/>
        </authorList>
    </citation>
    <scope>NUCLEOTIDE SEQUENCE</scope>
    <source>
        <strain evidence="2">KEN1</strain>
    </source>
</reference>
<dbReference type="Pfam" id="PF14244">
    <property type="entry name" value="Retrotran_gag_3"/>
    <property type="match status" value="1"/>
</dbReference>
<dbReference type="InterPro" id="IPR029472">
    <property type="entry name" value="Copia-like_N"/>
</dbReference>
<name>A0AAW2WQV2_9LAMI</name>
<reference evidence="2" key="1">
    <citation type="submission" date="2020-06" db="EMBL/GenBank/DDBJ databases">
        <authorList>
            <person name="Li T."/>
            <person name="Hu X."/>
            <person name="Zhang T."/>
            <person name="Song X."/>
            <person name="Zhang H."/>
            <person name="Dai N."/>
            <person name="Sheng W."/>
            <person name="Hou X."/>
            <person name="Wei L."/>
        </authorList>
    </citation>
    <scope>NUCLEOTIDE SEQUENCE</scope>
    <source>
        <strain evidence="2">KEN1</strain>
        <tissue evidence="2">Leaf</tissue>
    </source>
</reference>
<feature type="domain" description="Retrotransposon Copia-like N-terminal" evidence="1">
    <location>
        <begin position="68"/>
        <end position="107"/>
    </location>
</feature>
<sequence length="149" mass="17196">MKERLLLWEGEEPMVIGGNEARATSSILVEGFFRLFRGLEDPKCFVILLRDLEFEPNVFHFFSPPWGVLVSNLLDNTNFLSWSRSIKFALRAKLKLGFIKGKVTKPDKADEEFEQWEMADGMVISWILNSISKDIVESFLYIEQQGIFG</sequence>
<evidence type="ECO:0000259" key="1">
    <source>
        <dbReference type="Pfam" id="PF14244"/>
    </source>
</evidence>
<dbReference type="AlphaFoldDB" id="A0AAW2WQV2"/>